<reference evidence="1" key="2">
    <citation type="submission" date="2014-09" db="EMBL/GenBank/DDBJ databases">
        <title>Criblamydia sequanensis harbors a mega-plasmid encoding arsenite resistance.</title>
        <authorList>
            <person name="Bertelli C."/>
            <person name="Goesmann A."/>
            <person name="Greub G."/>
        </authorList>
    </citation>
    <scope>NUCLEOTIDE SEQUENCE [LARGE SCALE GENOMIC DNA]</scope>
    <source>
        <strain evidence="1">CRIB-18</strain>
    </source>
</reference>
<dbReference type="EMBL" id="CCEJ010000012">
    <property type="protein sequence ID" value="CDR35037.1"/>
    <property type="molecule type" value="Genomic_DNA"/>
</dbReference>
<organism evidence="1 2">
    <name type="scientific">Candidatus Criblamydia sequanensis CRIB-18</name>
    <dbReference type="NCBI Taxonomy" id="1437425"/>
    <lineage>
        <taxon>Bacteria</taxon>
        <taxon>Pseudomonadati</taxon>
        <taxon>Chlamydiota</taxon>
        <taxon>Chlamydiia</taxon>
        <taxon>Parachlamydiales</taxon>
        <taxon>Candidatus Criblamydiaceae</taxon>
        <taxon>Candidatus Criblamydia</taxon>
    </lineage>
</organism>
<protein>
    <submittedName>
        <fullName evidence="1">Uncharacterized protein</fullName>
    </submittedName>
</protein>
<keyword evidence="2" id="KW-1185">Reference proteome</keyword>
<gene>
    <name evidence="1" type="ORF">CSEC_2231</name>
</gene>
<dbReference type="RefSeq" id="WP_154017697.1">
    <property type="nucleotide sequence ID" value="NZ_CCEJ010000012.1"/>
</dbReference>
<dbReference type="Proteomes" id="UP000031552">
    <property type="component" value="Unassembled WGS sequence"/>
</dbReference>
<accession>A0A090D0H2</accession>
<evidence type="ECO:0000313" key="1">
    <source>
        <dbReference type="EMBL" id="CDR35037.1"/>
    </source>
</evidence>
<reference evidence="1" key="1">
    <citation type="submission" date="2013-12" db="EMBL/GenBank/DDBJ databases">
        <authorList>
            <person name="Linke B."/>
        </authorList>
    </citation>
    <scope>NUCLEOTIDE SEQUENCE [LARGE SCALE GENOMIC DNA]</scope>
    <source>
        <strain evidence="1">CRIB-18</strain>
    </source>
</reference>
<name>A0A090D0H2_9BACT</name>
<proteinExistence type="predicted"/>
<dbReference type="AlphaFoldDB" id="A0A090D0H2"/>
<sequence length="59" mass="6965">MKIEPKTYVFVKTDVEDSKTKEIFQEGRSTHDVATDHFKKMVNNESNVRNGMRAVMIWF</sequence>
<comment type="caution">
    <text evidence="1">The sequence shown here is derived from an EMBL/GenBank/DDBJ whole genome shotgun (WGS) entry which is preliminary data.</text>
</comment>
<evidence type="ECO:0000313" key="2">
    <source>
        <dbReference type="Proteomes" id="UP000031552"/>
    </source>
</evidence>